<comment type="similarity">
    <text evidence="1">Belongs to the protein kinase superfamily. ADCK protein kinase family.</text>
</comment>
<organism evidence="4 5">
    <name type="scientific">Metalysinibacillus jejuensis</name>
    <dbReference type="NCBI Taxonomy" id="914327"/>
    <lineage>
        <taxon>Bacteria</taxon>
        <taxon>Bacillati</taxon>
        <taxon>Bacillota</taxon>
        <taxon>Bacilli</taxon>
        <taxon>Bacillales</taxon>
        <taxon>Caryophanaceae</taxon>
        <taxon>Metalysinibacillus</taxon>
    </lineage>
</organism>
<dbReference type="OrthoDB" id="9795390at2"/>
<gene>
    <name evidence="4" type="ORF">K8V30_03370</name>
</gene>
<keyword evidence="2" id="KW-0472">Membrane</keyword>
<reference evidence="4" key="1">
    <citation type="journal article" date="2021" name="PeerJ">
        <title>Extensive microbial diversity within the chicken gut microbiome revealed by metagenomics and culture.</title>
        <authorList>
            <person name="Gilroy R."/>
            <person name="Ravi A."/>
            <person name="Getino M."/>
            <person name="Pursley I."/>
            <person name="Horton D.L."/>
            <person name="Alikhan N.F."/>
            <person name="Baker D."/>
            <person name="Gharbi K."/>
            <person name="Hall N."/>
            <person name="Watson M."/>
            <person name="Adriaenssens E.M."/>
            <person name="Foster-Nyarko E."/>
            <person name="Jarju S."/>
            <person name="Secka A."/>
            <person name="Antonio M."/>
            <person name="Oren A."/>
            <person name="Chaudhuri R.R."/>
            <person name="La Ragione R."/>
            <person name="Hildebrand F."/>
            <person name="Pallen M.J."/>
        </authorList>
    </citation>
    <scope>NUCLEOTIDE SEQUENCE</scope>
    <source>
        <strain evidence="4">CHK160-4876</strain>
    </source>
</reference>
<dbReference type="RefSeq" id="WP_108307786.1">
    <property type="nucleotide sequence ID" value="NZ_QAFW01000042.1"/>
</dbReference>
<dbReference type="PANTHER" id="PTHR10566:SF113">
    <property type="entry name" value="PROTEIN ACTIVITY OF BC1 COMPLEX KINASE 7, CHLOROPLASTIC"/>
    <property type="match status" value="1"/>
</dbReference>
<evidence type="ECO:0000256" key="2">
    <source>
        <dbReference type="SAM" id="Phobius"/>
    </source>
</evidence>
<sequence length="530" mass="60008">MKKLASYRIFIIVTMSMKFFLQVYFFKRRHRGDTSAKTAMKWERLVTKQAKEYNKKALALGGLMIKVGQFLASRADIMPPSFLAELEGLTDRVPPVKPKDAMAVLEEDWGREVTEVLDWISPEAVASASIGEVYKGILPTGEAVAIKIQRPNIARIIAIDFKAVRIVIWLAKKFTSFTKQLDFDLLYREMQEVLLPELHFLQEMQNGKNFQARFPNTRIPRYFEAYSTDRVLVMEWVESSRISNTAFLDEHGINRQQLTEQLVTLFLQQVLVGGQFHADPHPGNILVEPDGTLVLIDFGMVGTVTDQDATSIAKLASGILFTNYDLVIDALEEMGFLLPNADKEVLAQAIEKVVSAYQSNELMQINGAVVEELMEDLQVIVRTQPVQLPARFAFLGRAISTLAGVLYIVDPNVDLMEIAKPQIKEWVKEEATQRDTLKNIGQQALEELRLLQRLPRKLEKWLEEPEKWRLALQQQSTPTSPSGRILATSFASISLVALYMGIFTGHERLLYTSAPVLLISAFFALKKQKM</sequence>
<keyword evidence="2" id="KW-0812">Transmembrane</keyword>
<feature type="domain" description="Protein kinase" evidence="3">
    <location>
        <begin position="119"/>
        <end position="448"/>
    </location>
</feature>
<dbReference type="AlphaFoldDB" id="A0A921T497"/>
<keyword evidence="2" id="KW-1133">Transmembrane helix</keyword>
<dbReference type="Gene3D" id="1.10.510.10">
    <property type="entry name" value="Transferase(Phosphotransferase) domain 1"/>
    <property type="match status" value="1"/>
</dbReference>
<dbReference type="GO" id="GO:0005524">
    <property type="term" value="F:ATP binding"/>
    <property type="evidence" value="ECO:0007669"/>
    <property type="project" value="InterPro"/>
</dbReference>
<accession>A0A921T497</accession>
<evidence type="ECO:0000313" key="4">
    <source>
        <dbReference type="EMBL" id="HJH10730.1"/>
    </source>
</evidence>
<dbReference type="InterPro" id="IPR050154">
    <property type="entry name" value="UbiB_kinase"/>
</dbReference>
<feature type="transmembrane region" description="Helical" evidence="2">
    <location>
        <begin position="6"/>
        <end position="26"/>
    </location>
</feature>
<dbReference type="CDD" id="cd05121">
    <property type="entry name" value="ABC1_ADCK3-like"/>
    <property type="match status" value="1"/>
</dbReference>
<feature type="transmembrane region" description="Helical" evidence="2">
    <location>
        <begin position="509"/>
        <end position="525"/>
    </location>
</feature>
<feature type="transmembrane region" description="Helical" evidence="2">
    <location>
        <begin position="485"/>
        <end position="503"/>
    </location>
</feature>
<dbReference type="GO" id="GO:0004672">
    <property type="term" value="F:protein kinase activity"/>
    <property type="evidence" value="ECO:0007669"/>
    <property type="project" value="InterPro"/>
</dbReference>
<evidence type="ECO:0000259" key="3">
    <source>
        <dbReference type="PROSITE" id="PS50011"/>
    </source>
</evidence>
<dbReference type="InterPro" id="IPR000719">
    <property type="entry name" value="Prot_kinase_dom"/>
</dbReference>
<dbReference type="SUPFAM" id="SSF56112">
    <property type="entry name" value="Protein kinase-like (PK-like)"/>
    <property type="match status" value="1"/>
</dbReference>
<dbReference type="InterPro" id="IPR011009">
    <property type="entry name" value="Kinase-like_dom_sf"/>
</dbReference>
<dbReference type="Pfam" id="PF03109">
    <property type="entry name" value="ABC1"/>
    <property type="match status" value="1"/>
</dbReference>
<evidence type="ECO:0000313" key="5">
    <source>
        <dbReference type="Proteomes" id="UP000700212"/>
    </source>
</evidence>
<evidence type="ECO:0000256" key="1">
    <source>
        <dbReference type="ARBA" id="ARBA00009670"/>
    </source>
</evidence>
<protein>
    <submittedName>
        <fullName evidence="4">Phosphotransferase</fullName>
    </submittedName>
</protein>
<dbReference type="Proteomes" id="UP000700212">
    <property type="component" value="Unassembled WGS sequence"/>
</dbReference>
<name>A0A921T497_9BACL</name>
<comment type="caution">
    <text evidence="4">The sequence shown here is derived from an EMBL/GenBank/DDBJ whole genome shotgun (WGS) entry which is preliminary data.</text>
</comment>
<dbReference type="SMART" id="SM00220">
    <property type="entry name" value="S_TKc"/>
    <property type="match status" value="1"/>
</dbReference>
<dbReference type="PROSITE" id="PS50011">
    <property type="entry name" value="PROTEIN_KINASE_DOM"/>
    <property type="match status" value="1"/>
</dbReference>
<dbReference type="InterPro" id="IPR004147">
    <property type="entry name" value="ABC1_dom"/>
</dbReference>
<dbReference type="PANTHER" id="PTHR10566">
    <property type="entry name" value="CHAPERONE-ACTIVITY OF BC1 COMPLEX CABC1 -RELATED"/>
    <property type="match status" value="1"/>
</dbReference>
<reference evidence="4" key="2">
    <citation type="submission" date="2021-09" db="EMBL/GenBank/DDBJ databases">
        <authorList>
            <person name="Gilroy R."/>
        </authorList>
    </citation>
    <scope>NUCLEOTIDE SEQUENCE</scope>
    <source>
        <strain evidence="4">CHK160-4876</strain>
    </source>
</reference>
<proteinExistence type="inferred from homology"/>
<dbReference type="EMBL" id="DYTV01000041">
    <property type="protein sequence ID" value="HJH10730.1"/>
    <property type="molecule type" value="Genomic_DNA"/>
</dbReference>